<dbReference type="Proteomes" id="UP001278571">
    <property type="component" value="Unassembled WGS sequence"/>
</dbReference>
<reference evidence="1 2" key="1">
    <citation type="submission" date="2023-10" db="EMBL/GenBank/DDBJ databases">
        <authorList>
            <person name="Wang X.X."/>
        </authorList>
    </citation>
    <scope>NUCLEOTIDE SEQUENCE [LARGE SCALE GENOMIC DNA]</scope>
    <source>
        <strain evidence="1 2">NBRC 12816</strain>
    </source>
</reference>
<proteinExistence type="predicted"/>
<gene>
    <name evidence="1" type="ORF">R2363_24805</name>
</gene>
<sequence>MLEKGVVAMDSLGGGSGGLRRQFGHTHAATPDDVLSVSFAFMKKRLR</sequence>
<organism evidence="1 2">
    <name type="scientific">Streptomyces roseolus</name>
    <dbReference type="NCBI Taxonomy" id="67358"/>
    <lineage>
        <taxon>Bacteria</taxon>
        <taxon>Bacillati</taxon>
        <taxon>Actinomycetota</taxon>
        <taxon>Actinomycetes</taxon>
        <taxon>Kitasatosporales</taxon>
        <taxon>Streptomycetaceae</taxon>
        <taxon>Streptomyces</taxon>
    </lineage>
</organism>
<dbReference type="RefSeq" id="WP_319011606.1">
    <property type="nucleotide sequence ID" value="NZ_JAWJZF010000441.1"/>
</dbReference>
<name>A0ABU4KC85_9ACTN</name>
<accession>A0ABU4KC85</accession>
<dbReference type="EMBL" id="JAWJZF010000441">
    <property type="protein sequence ID" value="MDX2295389.1"/>
    <property type="molecule type" value="Genomic_DNA"/>
</dbReference>
<keyword evidence="2" id="KW-1185">Reference proteome</keyword>
<evidence type="ECO:0000313" key="2">
    <source>
        <dbReference type="Proteomes" id="UP001278571"/>
    </source>
</evidence>
<comment type="caution">
    <text evidence="1">The sequence shown here is derived from an EMBL/GenBank/DDBJ whole genome shotgun (WGS) entry which is preliminary data.</text>
</comment>
<protein>
    <submittedName>
        <fullName evidence="1">Uncharacterized protein</fullName>
    </submittedName>
</protein>
<evidence type="ECO:0000313" key="1">
    <source>
        <dbReference type="EMBL" id="MDX2295389.1"/>
    </source>
</evidence>